<feature type="region of interest" description="Disordered" evidence="1">
    <location>
        <begin position="49"/>
        <end position="80"/>
    </location>
</feature>
<evidence type="ECO:0000313" key="5">
    <source>
        <dbReference type="RefSeq" id="XP_023931911.1"/>
    </source>
</evidence>
<feature type="compositionally biased region" description="Basic residues" evidence="1">
    <location>
        <begin position="116"/>
        <end position="134"/>
    </location>
</feature>
<evidence type="ECO:0000313" key="3">
    <source>
        <dbReference type="RefSeq" id="XP_023931909.1"/>
    </source>
</evidence>
<dbReference type="RefSeq" id="XP_023931909.1">
    <property type="nucleotide sequence ID" value="XM_024076141.1"/>
</dbReference>
<gene>
    <name evidence="3 4 5" type="primary">LOC106158034</name>
</gene>
<dbReference type="GeneID" id="106158034"/>
<organism evidence="2 3">
    <name type="scientific">Lingula anatina</name>
    <name type="common">Brachiopod</name>
    <name type="synonym">Lingula unguis</name>
    <dbReference type="NCBI Taxonomy" id="7574"/>
    <lineage>
        <taxon>Eukaryota</taxon>
        <taxon>Metazoa</taxon>
        <taxon>Spiralia</taxon>
        <taxon>Lophotrochozoa</taxon>
        <taxon>Brachiopoda</taxon>
        <taxon>Linguliformea</taxon>
        <taxon>Lingulata</taxon>
        <taxon>Lingulida</taxon>
        <taxon>Linguloidea</taxon>
        <taxon>Lingulidae</taxon>
        <taxon>Lingula</taxon>
    </lineage>
</organism>
<name>A0A2R2MNW3_LINAN</name>
<dbReference type="RefSeq" id="XP_023931910.1">
    <property type="nucleotide sequence ID" value="XM_024076142.1"/>
</dbReference>
<dbReference type="KEGG" id="lak:106158034"/>
<protein>
    <submittedName>
        <fullName evidence="3 4">Uncharacterized protein LOC106158034</fullName>
    </submittedName>
</protein>
<evidence type="ECO:0000313" key="4">
    <source>
        <dbReference type="RefSeq" id="XP_023931910.1"/>
    </source>
</evidence>
<feature type="compositionally biased region" description="Low complexity" evidence="1">
    <location>
        <begin position="106"/>
        <end position="115"/>
    </location>
</feature>
<evidence type="ECO:0000313" key="2">
    <source>
        <dbReference type="Proteomes" id="UP000085678"/>
    </source>
</evidence>
<evidence type="ECO:0000256" key="1">
    <source>
        <dbReference type="SAM" id="MobiDB-lite"/>
    </source>
</evidence>
<keyword evidence="2" id="KW-1185">Reference proteome</keyword>
<proteinExistence type="predicted"/>
<accession>A0A2R2MNW3</accession>
<reference evidence="3 4" key="1">
    <citation type="submission" date="2025-04" db="UniProtKB">
        <authorList>
            <consortium name="RefSeq"/>
        </authorList>
    </citation>
    <scope>IDENTIFICATION</scope>
    <source>
        <tissue evidence="3 4">Gonads</tissue>
    </source>
</reference>
<feature type="region of interest" description="Disordered" evidence="1">
    <location>
        <begin position="92"/>
        <end position="134"/>
    </location>
</feature>
<sequence>MNPTRSPRALKAPSKYCHCGCGGMKAYHCSTISSLMKLNSDGKIEIEIEGRADTDTRSPNKRETLRPTVMQAKDAPEPGQCVTSLVSNVSNTSEQSASMAVDEVSSSKSKSIKPTSSKKRHARSRRQPCRRAKARKQFVSGLQNFPEKKTYVKYVVPAVQTDSLGSPKTKIPVASNRFYASNQWDVIVSFVTVQKKHRPSLIPLSTEVLYSKVEPIKDHSDKTVTKLETPHQHEIQSDDRRTMRRTISLSQTIRTMDSLGDGKAKNPTVYISCNRSGVSRYINGEMLIKCMPNILDHECRQLPGGECTCVKEACRIAAAFQADVTQSVLNTYHMYLKGIHEQLSMLLSPSKKADTSAAVASSTALCEHREDGTFDGENLSLTAEVASITEHAVISSGEHHCIQGHKRKATSELYVPTSENSRLQEIKRKADGLFEKLDPDRPRKMPCIFSSSSDTELCCGSPRTE</sequence>
<dbReference type="Proteomes" id="UP000085678">
    <property type="component" value="Unplaced"/>
</dbReference>
<dbReference type="RefSeq" id="XP_023931911.1">
    <property type="nucleotide sequence ID" value="XM_024076143.1"/>
</dbReference>
<feature type="compositionally biased region" description="Basic and acidic residues" evidence="1">
    <location>
        <begin position="49"/>
        <end position="65"/>
    </location>
</feature>
<dbReference type="AlphaFoldDB" id="A0A2R2MNW3"/>